<dbReference type="SUPFAM" id="SSF53098">
    <property type="entry name" value="Ribonuclease H-like"/>
    <property type="match status" value="1"/>
</dbReference>
<comment type="caution">
    <text evidence="1">The sequence shown here is derived from an EMBL/GenBank/DDBJ whole genome shotgun (WGS) entry which is preliminary data.</text>
</comment>
<reference evidence="1 2" key="1">
    <citation type="journal article" date="2021" name="J. Hered.">
        <title>A chromosome-level genome assembly of the parasitoid wasp, Cotesia glomerata (Hymenoptera: Braconidae).</title>
        <authorList>
            <person name="Pinto B.J."/>
            <person name="Weis J.J."/>
            <person name="Gamble T."/>
            <person name="Ode P.J."/>
            <person name="Paul R."/>
            <person name="Zaspel J.M."/>
        </authorList>
    </citation>
    <scope>NUCLEOTIDE SEQUENCE [LARGE SCALE GENOMIC DNA]</scope>
    <source>
        <strain evidence="1">CgM1</strain>
    </source>
</reference>
<evidence type="ECO:0000313" key="1">
    <source>
        <dbReference type="EMBL" id="KAH0561018.1"/>
    </source>
</evidence>
<evidence type="ECO:0000313" key="2">
    <source>
        <dbReference type="Proteomes" id="UP000826195"/>
    </source>
</evidence>
<sequence>MITGEEINALIKVRDVLKPLVQVTREGGSEKNVILSKCIPLISDLIKKIECLTPDTLIGRQLKKKKLSQEIEVKYGNIESIKLYACTTLVDPRYKRFAFRSTRESARAITNNYLDDAVSCSTFQADTDEAGRLPIQLREYLTYPAVNRKQNLNPFVV</sequence>
<dbReference type="InterPro" id="IPR012337">
    <property type="entry name" value="RNaseH-like_sf"/>
</dbReference>
<dbReference type="AlphaFoldDB" id="A0AAV7IWC2"/>
<accession>A0AAV7IWC2</accession>
<keyword evidence="2" id="KW-1185">Reference proteome</keyword>
<dbReference type="EMBL" id="JAHXZJ010000374">
    <property type="protein sequence ID" value="KAH0561018.1"/>
    <property type="molecule type" value="Genomic_DNA"/>
</dbReference>
<dbReference type="Proteomes" id="UP000826195">
    <property type="component" value="Unassembled WGS sequence"/>
</dbReference>
<proteinExistence type="predicted"/>
<organism evidence="1 2">
    <name type="scientific">Cotesia glomerata</name>
    <name type="common">Lepidopteran parasitic wasp</name>
    <name type="synonym">Apanteles glomeratus</name>
    <dbReference type="NCBI Taxonomy" id="32391"/>
    <lineage>
        <taxon>Eukaryota</taxon>
        <taxon>Metazoa</taxon>
        <taxon>Ecdysozoa</taxon>
        <taxon>Arthropoda</taxon>
        <taxon>Hexapoda</taxon>
        <taxon>Insecta</taxon>
        <taxon>Pterygota</taxon>
        <taxon>Neoptera</taxon>
        <taxon>Endopterygota</taxon>
        <taxon>Hymenoptera</taxon>
        <taxon>Apocrita</taxon>
        <taxon>Ichneumonoidea</taxon>
        <taxon>Braconidae</taxon>
        <taxon>Microgastrinae</taxon>
        <taxon>Cotesia</taxon>
    </lineage>
</organism>
<name>A0AAV7IWC2_COTGL</name>
<protein>
    <submittedName>
        <fullName evidence="1">Uncharacterized protein</fullName>
    </submittedName>
</protein>
<gene>
    <name evidence="1" type="ORF">KQX54_011177</name>
</gene>